<name>A0A8S1BS50_ARCPL</name>
<reference evidence="10 11" key="1">
    <citation type="submission" date="2020-04" db="EMBL/GenBank/DDBJ databases">
        <authorList>
            <person name="Wallbank WR R."/>
            <person name="Pardo Diaz C."/>
            <person name="Kozak K."/>
            <person name="Martin S."/>
            <person name="Jiggins C."/>
            <person name="Moest M."/>
            <person name="Warren A I."/>
            <person name="Byers J.R.P. K."/>
            <person name="Montejo-Kovacevich G."/>
            <person name="Yen C E."/>
        </authorList>
    </citation>
    <scope>NUCLEOTIDE SEQUENCE [LARGE SCALE GENOMIC DNA]</scope>
</reference>
<dbReference type="Proteomes" id="UP000494106">
    <property type="component" value="Unassembled WGS sequence"/>
</dbReference>
<dbReference type="EMBL" id="CADEBC010000858">
    <property type="protein sequence ID" value="CAB3261315.1"/>
    <property type="molecule type" value="Genomic_DNA"/>
</dbReference>
<evidence type="ECO:0000313" key="10">
    <source>
        <dbReference type="EMBL" id="CAB3261315.1"/>
    </source>
</evidence>
<dbReference type="GO" id="GO:0005737">
    <property type="term" value="C:cytoplasm"/>
    <property type="evidence" value="ECO:0007669"/>
    <property type="project" value="UniProtKB-SubCell"/>
</dbReference>
<evidence type="ECO:0000313" key="11">
    <source>
        <dbReference type="Proteomes" id="UP000494106"/>
    </source>
</evidence>
<dbReference type="OrthoDB" id="1723750at2759"/>
<dbReference type="GO" id="GO:0032259">
    <property type="term" value="P:methylation"/>
    <property type="evidence" value="ECO:0007669"/>
    <property type="project" value="UniProtKB-KW"/>
</dbReference>
<keyword evidence="4" id="KW-0963">Cytoplasm</keyword>
<keyword evidence="5" id="KW-0489">Methyltransferase</keyword>
<evidence type="ECO:0000256" key="2">
    <source>
        <dbReference type="ARBA" id="ARBA00004496"/>
    </source>
</evidence>
<keyword evidence="11" id="KW-1185">Reference proteome</keyword>
<dbReference type="SUPFAM" id="SSF53335">
    <property type="entry name" value="S-adenosyl-L-methionine-dependent methyltransferases"/>
    <property type="match status" value="1"/>
</dbReference>
<evidence type="ECO:0000256" key="6">
    <source>
        <dbReference type="ARBA" id="ARBA00022679"/>
    </source>
</evidence>
<sequence length="287" mass="32292">MTSFRFNFSGETVSNVNESTADSSKVIQWFDSCEVVPEHQIKNFDEKVTRAKMFACGDVEIGHVVASEALARIEESGLENAVKLADKEHSDLVAGTYEGGFKVWECTYDLVEFLENETEVNFDSKNVIDLGCGTGILGIYAFLKGSLVTFQDYNKEVLEYVTIPNVLLNIEEESNRAIEIKKCKFYSGDWNSFNKKLPDDIAYDYILASETIYNPCNYDKLISLFIQRLKKDGAVYVAAKTYYFGIGGGIREFELAIESNGKLKSCVCWKSTGGIQREIIKITHNKP</sequence>
<evidence type="ECO:0000256" key="4">
    <source>
        <dbReference type="ARBA" id="ARBA00022490"/>
    </source>
</evidence>
<dbReference type="InterPro" id="IPR019410">
    <property type="entry name" value="Methyltransf_16"/>
</dbReference>
<evidence type="ECO:0000256" key="9">
    <source>
        <dbReference type="ARBA" id="ARBA00038126"/>
    </source>
</evidence>
<keyword evidence="7" id="KW-0949">S-adenosyl-L-methionine</keyword>
<dbReference type="AlphaFoldDB" id="A0A8S1BS50"/>
<dbReference type="PANTHER" id="PTHR14614:SF39">
    <property type="entry name" value="HISTIDINE PROTEIN METHYLTRANSFERASE 1 HOMOLOG"/>
    <property type="match status" value="1"/>
</dbReference>
<dbReference type="GO" id="GO:0018064">
    <property type="term" value="F:protein-L-histidine N-tele-methyltransferase activity"/>
    <property type="evidence" value="ECO:0007669"/>
    <property type="project" value="UniProtKB-EC"/>
</dbReference>
<dbReference type="CDD" id="cd02440">
    <property type="entry name" value="AdoMet_MTases"/>
    <property type="match status" value="1"/>
</dbReference>
<evidence type="ECO:0000256" key="5">
    <source>
        <dbReference type="ARBA" id="ARBA00022603"/>
    </source>
</evidence>
<evidence type="ECO:0000256" key="1">
    <source>
        <dbReference type="ARBA" id="ARBA00004123"/>
    </source>
</evidence>
<dbReference type="EC" id="2.1.1.85" evidence="3"/>
<evidence type="ECO:0000256" key="7">
    <source>
        <dbReference type="ARBA" id="ARBA00022691"/>
    </source>
</evidence>
<dbReference type="PANTHER" id="PTHR14614">
    <property type="entry name" value="HEPATOCELLULAR CARCINOMA-ASSOCIATED ANTIGEN"/>
    <property type="match status" value="1"/>
</dbReference>
<evidence type="ECO:0000256" key="8">
    <source>
        <dbReference type="ARBA" id="ARBA00023242"/>
    </source>
</evidence>
<keyword evidence="6" id="KW-0808">Transferase</keyword>
<organism evidence="10 11">
    <name type="scientific">Arctia plantaginis</name>
    <name type="common">Wood tiger moth</name>
    <name type="synonym">Phalaena plantaginis</name>
    <dbReference type="NCBI Taxonomy" id="874455"/>
    <lineage>
        <taxon>Eukaryota</taxon>
        <taxon>Metazoa</taxon>
        <taxon>Ecdysozoa</taxon>
        <taxon>Arthropoda</taxon>
        <taxon>Hexapoda</taxon>
        <taxon>Insecta</taxon>
        <taxon>Pterygota</taxon>
        <taxon>Neoptera</taxon>
        <taxon>Endopterygota</taxon>
        <taxon>Lepidoptera</taxon>
        <taxon>Glossata</taxon>
        <taxon>Ditrysia</taxon>
        <taxon>Noctuoidea</taxon>
        <taxon>Erebidae</taxon>
        <taxon>Arctiinae</taxon>
        <taxon>Arctia</taxon>
    </lineage>
</organism>
<keyword evidence="8" id="KW-0539">Nucleus</keyword>
<dbReference type="GO" id="GO:0005634">
    <property type="term" value="C:nucleus"/>
    <property type="evidence" value="ECO:0007669"/>
    <property type="project" value="UniProtKB-SubCell"/>
</dbReference>
<proteinExistence type="inferred from homology"/>
<comment type="similarity">
    <text evidence="9">Belongs to the methyltransferase superfamily. METTL18 family.</text>
</comment>
<dbReference type="InterPro" id="IPR029063">
    <property type="entry name" value="SAM-dependent_MTases_sf"/>
</dbReference>
<accession>A0A8S1BS50</accession>
<evidence type="ECO:0000256" key="3">
    <source>
        <dbReference type="ARBA" id="ARBA00012533"/>
    </source>
</evidence>
<dbReference type="Gene3D" id="3.40.50.150">
    <property type="entry name" value="Vaccinia Virus protein VP39"/>
    <property type="match status" value="1"/>
</dbReference>
<comment type="subcellular location">
    <subcellularLocation>
        <location evidence="2">Cytoplasm</location>
    </subcellularLocation>
    <subcellularLocation>
        <location evidence="1">Nucleus</location>
    </subcellularLocation>
</comment>
<dbReference type="Pfam" id="PF10294">
    <property type="entry name" value="Methyltransf_16"/>
    <property type="match status" value="1"/>
</dbReference>
<gene>
    <name evidence="10" type="ORF">APLA_LOCUS17775</name>
</gene>
<protein>
    <recommendedName>
        <fullName evidence="3">protein-histidine N-methyltransferase</fullName>
        <ecNumber evidence="3">2.1.1.85</ecNumber>
    </recommendedName>
</protein>
<comment type="caution">
    <text evidence="10">The sequence shown here is derived from an EMBL/GenBank/DDBJ whole genome shotgun (WGS) entry which is preliminary data.</text>
</comment>